<dbReference type="OrthoDB" id="1096411at2"/>
<dbReference type="InterPro" id="IPR009057">
    <property type="entry name" value="Homeodomain-like_sf"/>
</dbReference>
<dbReference type="PRINTS" id="PR00032">
    <property type="entry name" value="HTHARAC"/>
</dbReference>
<evidence type="ECO:0000313" key="6">
    <source>
        <dbReference type="Proteomes" id="UP000315540"/>
    </source>
</evidence>
<dbReference type="SUPFAM" id="SSF51215">
    <property type="entry name" value="Regulatory protein AraC"/>
    <property type="match status" value="1"/>
</dbReference>
<dbReference type="Pfam" id="PF02311">
    <property type="entry name" value="AraC_binding"/>
    <property type="match status" value="1"/>
</dbReference>
<keyword evidence="1" id="KW-0805">Transcription regulation</keyword>
<sequence>MPIEIENIVFSRFVKQTVPFEFISIKELYARCEKSAYDLSKPHRIKFHSLLIITKGQGEHTIDFIPQKLYPGVIIPLTKEQVHHFEKPLQVEGFVISFEEHFITSKISEQNLFHFFQLFHNPVILIGEENIKKLIPFFDLLQNIHIDTNVNLKSELINTTFMGLLFQIKRHSIYQHDIFESQRFKDFLAFKQLLLKKYNQSHNAKDYAKELSFSYKYLNDICKEICNQTAKSFIDNWLLLEIKRNISEKKYTSQEIAFKMGFNEPSNFIRFFKKFTGVTPKHFQKEM</sequence>
<reference evidence="5 6" key="1">
    <citation type="submission" date="2019-06" db="EMBL/GenBank/DDBJ databases">
        <authorList>
            <person name="Meng X."/>
        </authorList>
    </citation>
    <scope>NUCLEOTIDE SEQUENCE [LARGE SCALE GENOMIC DNA]</scope>
    <source>
        <strain evidence="5 6">M625</strain>
    </source>
</reference>
<dbReference type="AlphaFoldDB" id="A0A504JED0"/>
<dbReference type="Pfam" id="PF12833">
    <property type="entry name" value="HTH_18"/>
    <property type="match status" value="1"/>
</dbReference>
<evidence type="ECO:0000256" key="1">
    <source>
        <dbReference type="ARBA" id="ARBA00023015"/>
    </source>
</evidence>
<dbReference type="Proteomes" id="UP000315540">
    <property type="component" value="Unassembled WGS sequence"/>
</dbReference>
<dbReference type="RefSeq" id="WP_140595075.1">
    <property type="nucleotide sequence ID" value="NZ_VFWZ01000005.1"/>
</dbReference>
<comment type="caution">
    <text evidence="5">The sequence shown here is derived from an EMBL/GenBank/DDBJ whole genome shotgun (WGS) entry which is preliminary data.</text>
</comment>
<dbReference type="Gene3D" id="1.10.10.60">
    <property type="entry name" value="Homeodomain-like"/>
    <property type="match status" value="1"/>
</dbReference>
<organism evidence="5 6">
    <name type="scientific">Aquimarina algicola</name>
    <dbReference type="NCBI Taxonomy" id="2589995"/>
    <lineage>
        <taxon>Bacteria</taxon>
        <taxon>Pseudomonadati</taxon>
        <taxon>Bacteroidota</taxon>
        <taxon>Flavobacteriia</taxon>
        <taxon>Flavobacteriales</taxon>
        <taxon>Flavobacteriaceae</taxon>
        <taxon>Aquimarina</taxon>
    </lineage>
</organism>
<keyword evidence="6" id="KW-1185">Reference proteome</keyword>
<dbReference type="InterPro" id="IPR018060">
    <property type="entry name" value="HTH_AraC"/>
</dbReference>
<name>A0A504JED0_9FLAO</name>
<keyword evidence="2" id="KW-0238">DNA-binding</keyword>
<dbReference type="GO" id="GO:0043565">
    <property type="term" value="F:sequence-specific DNA binding"/>
    <property type="evidence" value="ECO:0007669"/>
    <property type="project" value="InterPro"/>
</dbReference>
<dbReference type="InterPro" id="IPR020449">
    <property type="entry name" value="Tscrpt_reg_AraC-type_HTH"/>
</dbReference>
<evidence type="ECO:0000313" key="5">
    <source>
        <dbReference type="EMBL" id="TPN84741.1"/>
    </source>
</evidence>
<dbReference type="InterPro" id="IPR003313">
    <property type="entry name" value="AraC-bd"/>
</dbReference>
<evidence type="ECO:0000256" key="3">
    <source>
        <dbReference type="ARBA" id="ARBA00023163"/>
    </source>
</evidence>
<feature type="domain" description="HTH araC/xylS-type" evidence="4">
    <location>
        <begin position="188"/>
        <end position="286"/>
    </location>
</feature>
<protein>
    <submittedName>
        <fullName evidence="5">Helix-turn-helix domain-containing protein</fullName>
    </submittedName>
</protein>
<accession>A0A504JED0</accession>
<dbReference type="PANTHER" id="PTHR43280:SF32">
    <property type="entry name" value="TRANSCRIPTIONAL REGULATORY PROTEIN"/>
    <property type="match status" value="1"/>
</dbReference>
<dbReference type="InterPro" id="IPR037923">
    <property type="entry name" value="HTH-like"/>
</dbReference>
<dbReference type="PROSITE" id="PS01124">
    <property type="entry name" value="HTH_ARAC_FAMILY_2"/>
    <property type="match status" value="1"/>
</dbReference>
<proteinExistence type="predicted"/>
<evidence type="ECO:0000259" key="4">
    <source>
        <dbReference type="PROSITE" id="PS01124"/>
    </source>
</evidence>
<dbReference type="GO" id="GO:0003700">
    <property type="term" value="F:DNA-binding transcription factor activity"/>
    <property type="evidence" value="ECO:0007669"/>
    <property type="project" value="InterPro"/>
</dbReference>
<dbReference type="EMBL" id="VFWZ01000005">
    <property type="protein sequence ID" value="TPN84741.1"/>
    <property type="molecule type" value="Genomic_DNA"/>
</dbReference>
<gene>
    <name evidence="5" type="ORF">FHK87_17590</name>
</gene>
<dbReference type="PANTHER" id="PTHR43280">
    <property type="entry name" value="ARAC-FAMILY TRANSCRIPTIONAL REGULATOR"/>
    <property type="match status" value="1"/>
</dbReference>
<dbReference type="SMART" id="SM00342">
    <property type="entry name" value="HTH_ARAC"/>
    <property type="match status" value="1"/>
</dbReference>
<evidence type="ECO:0000256" key="2">
    <source>
        <dbReference type="ARBA" id="ARBA00023125"/>
    </source>
</evidence>
<dbReference type="SUPFAM" id="SSF46689">
    <property type="entry name" value="Homeodomain-like"/>
    <property type="match status" value="1"/>
</dbReference>
<keyword evidence="3" id="KW-0804">Transcription</keyword>